<feature type="region of interest" description="Disordered" evidence="2">
    <location>
        <begin position="361"/>
        <end position="396"/>
    </location>
</feature>
<feature type="compositionally biased region" description="Basic and acidic residues" evidence="2">
    <location>
        <begin position="457"/>
        <end position="473"/>
    </location>
</feature>
<feature type="compositionally biased region" description="Polar residues" evidence="2">
    <location>
        <begin position="381"/>
        <end position="392"/>
    </location>
</feature>
<organism evidence="4 5">
    <name type="scientific">Anopheles atroparvus</name>
    <name type="common">European mosquito</name>
    <dbReference type="NCBI Taxonomy" id="41427"/>
    <lineage>
        <taxon>Eukaryota</taxon>
        <taxon>Metazoa</taxon>
        <taxon>Ecdysozoa</taxon>
        <taxon>Arthropoda</taxon>
        <taxon>Hexapoda</taxon>
        <taxon>Insecta</taxon>
        <taxon>Pterygota</taxon>
        <taxon>Neoptera</taxon>
        <taxon>Endopterygota</taxon>
        <taxon>Diptera</taxon>
        <taxon>Nematocera</taxon>
        <taxon>Culicoidea</taxon>
        <taxon>Culicidae</taxon>
        <taxon>Anophelinae</taxon>
        <taxon>Anopheles</taxon>
    </lineage>
</organism>
<feature type="compositionally biased region" description="Basic and acidic residues" evidence="2">
    <location>
        <begin position="563"/>
        <end position="578"/>
    </location>
</feature>
<feature type="compositionally biased region" description="Basic and acidic residues" evidence="2">
    <location>
        <begin position="480"/>
        <end position="504"/>
    </location>
</feature>
<evidence type="ECO:0000313" key="5">
    <source>
        <dbReference type="Proteomes" id="UP000075880"/>
    </source>
</evidence>
<keyword evidence="3" id="KW-1133">Transmembrane helix</keyword>
<reference evidence="4" key="1">
    <citation type="submission" date="2024-04" db="UniProtKB">
        <authorList>
            <consortium name="EnsemblMetazoa"/>
        </authorList>
    </citation>
    <scope>IDENTIFICATION</scope>
    <source>
        <strain evidence="4">EBRO</strain>
    </source>
</reference>
<dbReference type="Proteomes" id="UP000075880">
    <property type="component" value="Unassembled WGS sequence"/>
</dbReference>
<proteinExistence type="predicted"/>
<sequence length="741" mass="86914">MDTPNYERGNVTASGKSTEALTVSMSSEDSDSWTLLGKNADQLDNEPSGVEIIKTHSQEEGLLKEDRSNWKQRHDSQRSSDSQLDESSDGISIISESDATSCEKLLVAEDPIDDHGEGTIHFRQKIYLKPLDYNPITPPYTPGEVKVQEGNVVIEHPLQVQQTEDKSMETIQSVVEHHQPAVHYSSWIIFSIIATAMAAVILGNGMRLQHRVDQINFEHEKRISELELENNILKNEMNKLRHLYTRSELDEQVQRAEFEWIEAHSGTDNANEAFDDTNRFPEPPEQQPVRKVPPQDSGVKRKVVWSGDEEEPMLIADKDYVLPAFCYKQDQAVQDDLFFEYSAKYCDVKKRKIEAKQKKAELQAKRQPKKENYNKFIHPTPSETVQDSSTFDPSKPASPFNIDYKKAFDAIKSEGSVIVEALGNILDLSPEPDAIFERKVTDSIPKEEEQELSVEQVENHPREQDFSKLKEGLNPKQNHRTQELRQNERSVRDNSRKQGDELKYRNKKQVHQGEWKENKGQVQFDDIRKRQYSNEDTDDDNGKKDSQIQGKDYDDSDDDSDDDHYKQNFGARDKGKPQEHKKRRQDHRELGSGEQQQWNHSGEDSYLEQYKRDGWRDTKDQDIVRDGKRHNDPKTYHEQEKQGEWHDRRYKGREEYRQFADQKQGEWHDKRYKGREDHRQKNEQKQGEWHDKRYKGREEHRQKGEQKQSEWHDKRYKGREEYRQNAGKQGERKGSEERKWH</sequence>
<feature type="region of interest" description="Disordered" evidence="2">
    <location>
        <begin position="1"/>
        <end position="33"/>
    </location>
</feature>
<feature type="region of interest" description="Disordered" evidence="2">
    <location>
        <begin position="267"/>
        <end position="301"/>
    </location>
</feature>
<feature type="compositionally biased region" description="Basic and acidic residues" evidence="2">
    <location>
        <begin position="361"/>
        <end position="373"/>
    </location>
</feature>
<keyword evidence="5" id="KW-1185">Reference proteome</keyword>
<keyword evidence="1" id="KW-0175">Coiled coil</keyword>
<dbReference type="EnsemblMetazoa" id="ENSAATROPT006108">
    <property type="protein sequence ID" value="ENSAATROPP005560"/>
    <property type="gene ID" value="ENSAATROPG004945"/>
</dbReference>
<keyword evidence="3" id="KW-0812">Transmembrane</keyword>
<evidence type="ECO:0000313" key="4">
    <source>
        <dbReference type="EnsemblMetazoa" id="ENSAATROPP005560"/>
    </source>
</evidence>
<evidence type="ECO:0000256" key="1">
    <source>
        <dbReference type="SAM" id="Coils"/>
    </source>
</evidence>
<keyword evidence="3" id="KW-0472">Membrane</keyword>
<feature type="region of interest" description="Disordered" evidence="2">
    <location>
        <begin position="442"/>
        <end position="741"/>
    </location>
</feature>
<evidence type="ECO:0000256" key="3">
    <source>
        <dbReference type="SAM" id="Phobius"/>
    </source>
</evidence>
<feature type="transmembrane region" description="Helical" evidence="3">
    <location>
        <begin position="184"/>
        <end position="202"/>
    </location>
</feature>
<feature type="compositionally biased region" description="Basic and acidic residues" evidence="2">
    <location>
        <begin position="609"/>
        <end position="741"/>
    </location>
</feature>
<feature type="compositionally biased region" description="Basic and acidic residues" evidence="2">
    <location>
        <begin position="56"/>
        <end position="78"/>
    </location>
</feature>
<protein>
    <submittedName>
        <fullName evidence="4">Uncharacterized protein</fullName>
    </submittedName>
</protein>
<feature type="coiled-coil region" evidence="1">
    <location>
        <begin position="216"/>
        <end position="243"/>
    </location>
</feature>
<feature type="compositionally biased region" description="Polar residues" evidence="2">
    <location>
        <begin position="11"/>
        <end position="27"/>
    </location>
</feature>
<evidence type="ECO:0000256" key="2">
    <source>
        <dbReference type="SAM" id="MobiDB-lite"/>
    </source>
</evidence>
<feature type="compositionally biased region" description="Basic and acidic residues" evidence="2">
    <location>
        <begin position="511"/>
        <end position="533"/>
    </location>
</feature>
<feature type="region of interest" description="Disordered" evidence="2">
    <location>
        <begin position="56"/>
        <end position="95"/>
    </location>
</feature>
<dbReference type="AlphaFoldDB" id="A0AAG5D3W4"/>
<name>A0AAG5D3W4_ANOAO</name>
<accession>A0AAG5D3W4</accession>